<comment type="caution">
    <text evidence="1">The sequence shown here is derived from an EMBL/GenBank/DDBJ whole genome shotgun (WGS) entry which is preliminary data.</text>
</comment>
<dbReference type="EMBL" id="JBGBZJ010000003">
    <property type="protein sequence ID" value="MEY9459038.1"/>
    <property type="molecule type" value="Genomic_DNA"/>
</dbReference>
<keyword evidence="2" id="KW-1185">Reference proteome</keyword>
<reference evidence="1 2" key="1">
    <citation type="submission" date="2024-07" db="EMBL/GenBank/DDBJ databases">
        <title>Genomic Encyclopedia of Type Strains, Phase V (KMG-V): Genome sequencing to study the core and pangenomes of soil and plant-associated prokaryotes.</title>
        <authorList>
            <person name="Whitman W."/>
        </authorList>
    </citation>
    <scope>NUCLEOTIDE SEQUENCE [LARGE SCALE GENOMIC DNA]</scope>
    <source>
        <strain evidence="1 2">USDA 152</strain>
    </source>
</reference>
<protein>
    <submittedName>
        <fullName evidence="1">Uncharacterized protein</fullName>
    </submittedName>
</protein>
<proteinExistence type="predicted"/>
<dbReference type="Proteomes" id="UP001565369">
    <property type="component" value="Unassembled WGS sequence"/>
</dbReference>
<accession>A0ABV4G5B6</accession>
<organism evidence="1 2">
    <name type="scientific">Bradyrhizobium ottawaense</name>
    <dbReference type="NCBI Taxonomy" id="931866"/>
    <lineage>
        <taxon>Bacteria</taxon>
        <taxon>Pseudomonadati</taxon>
        <taxon>Pseudomonadota</taxon>
        <taxon>Alphaproteobacteria</taxon>
        <taxon>Hyphomicrobiales</taxon>
        <taxon>Nitrobacteraceae</taxon>
        <taxon>Bradyrhizobium</taxon>
    </lineage>
</organism>
<evidence type="ECO:0000313" key="2">
    <source>
        <dbReference type="Proteomes" id="UP001565369"/>
    </source>
</evidence>
<gene>
    <name evidence="1" type="ORF">ABIG07_007986</name>
</gene>
<name>A0ABV4G5B6_9BRAD</name>
<evidence type="ECO:0000313" key="1">
    <source>
        <dbReference type="EMBL" id="MEY9459038.1"/>
    </source>
</evidence>
<sequence length="38" mass="4285">MAVDEHIDCLMRNDETRKKFLAPMFPDGFAASIEAARS</sequence>